<accession>A0AAV5UI78</accession>
<keyword evidence="3" id="KW-1185">Reference proteome</keyword>
<evidence type="ECO:0008006" key="4">
    <source>
        <dbReference type="Google" id="ProtNLM"/>
    </source>
</evidence>
<comment type="caution">
    <text evidence="2">The sequence shown here is derived from an EMBL/GenBank/DDBJ whole genome shotgun (WGS) entry which is preliminary data.</text>
</comment>
<dbReference type="Proteomes" id="UP001432027">
    <property type="component" value="Unassembled WGS sequence"/>
</dbReference>
<sequence length="82" mass="8997">AGFYGIILVLTTDIAWHWDMPSTVVKRSTSTIAALGHTIAKFYVIISRYVVLRSASLSDNLFDCSWIVAMLVAQLVIPIIAA</sequence>
<keyword evidence="1" id="KW-0472">Membrane</keyword>
<name>A0AAV5UI78_9BILA</name>
<evidence type="ECO:0000313" key="3">
    <source>
        <dbReference type="Proteomes" id="UP001432027"/>
    </source>
</evidence>
<feature type="non-terminal residue" evidence="2">
    <location>
        <position position="82"/>
    </location>
</feature>
<keyword evidence="1" id="KW-0812">Transmembrane</keyword>
<dbReference type="EMBL" id="BTSX01000006">
    <property type="protein sequence ID" value="GMT06776.1"/>
    <property type="molecule type" value="Genomic_DNA"/>
</dbReference>
<proteinExistence type="predicted"/>
<dbReference type="AlphaFoldDB" id="A0AAV5UI78"/>
<reference evidence="2" key="1">
    <citation type="submission" date="2023-10" db="EMBL/GenBank/DDBJ databases">
        <title>Genome assembly of Pristionchus species.</title>
        <authorList>
            <person name="Yoshida K."/>
            <person name="Sommer R.J."/>
        </authorList>
    </citation>
    <scope>NUCLEOTIDE SEQUENCE</scope>
    <source>
        <strain evidence="2">RS0144</strain>
    </source>
</reference>
<evidence type="ECO:0000256" key="1">
    <source>
        <dbReference type="SAM" id="Phobius"/>
    </source>
</evidence>
<feature type="transmembrane region" description="Helical" evidence="1">
    <location>
        <begin position="64"/>
        <end position="81"/>
    </location>
</feature>
<feature type="non-terminal residue" evidence="2">
    <location>
        <position position="1"/>
    </location>
</feature>
<keyword evidence="1" id="KW-1133">Transmembrane helix</keyword>
<organism evidence="2 3">
    <name type="scientific">Pristionchus entomophagus</name>
    <dbReference type="NCBI Taxonomy" id="358040"/>
    <lineage>
        <taxon>Eukaryota</taxon>
        <taxon>Metazoa</taxon>
        <taxon>Ecdysozoa</taxon>
        <taxon>Nematoda</taxon>
        <taxon>Chromadorea</taxon>
        <taxon>Rhabditida</taxon>
        <taxon>Rhabditina</taxon>
        <taxon>Diplogasteromorpha</taxon>
        <taxon>Diplogasteroidea</taxon>
        <taxon>Neodiplogasteridae</taxon>
        <taxon>Pristionchus</taxon>
    </lineage>
</organism>
<feature type="transmembrane region" description="Helical" evidence="1">
    <location>
        <begin position="32"/>
        <end position="52"/>
    </location>
</feature>
<gene>
    <name evidence="2" type="ORF">PENTCL1PPCAC_28950</name>
</gene>
<protein>
    <recommendedName>
        <fullName evidence="4">G protein-coupled receptor</fullName>
    </recommendedName>
</protein>
<evidence type="ECO:0000313" key="2">
    <source>
        <dbReference type="EMBL" id="GMT06776.1"/>
    </source>
</evidence>